<dbReference type="EMBL" id="PHNJ01000010">
    <property type="protein sequence ID" value="TYL37434.1"/>
    <property type="molecule type" value="Genomic_DNA"/>
</dbReference>
<reference evidence="1" key="1">
    <citation type="submission" date="2017-11" db="EMBL/GenBank/DDBJ databases">
        <authorList>
            <person name="Kajale S.C."/>
            <person name="Sharma A."/>
        </authorList>
    </citation>
    <scope>NUCLEOTIDE SEQUENCE</scope>
    <source>
        <strain evidence="1">LS1_42</strain>
    </source>
</reference>
<accession>A0A8J8TR75</accession>
<evidence type="ECO:0000313" key="1">
    <source>
        <dbReference type="EMBL" id="TYL37434.1"/>
    </source>
</evidence>
<organism evidence="1 2">
    <name type="scientific">Natronococcus pandeyae</name>
    <dbReference type="NCBI Taxonomy" id="2055836"/>
    <lineage>
        <taxon>Archaea</taxon>
        <taxon>Methanobacteriati</taxon>
        <taxon>Methanobacteriota</taxon>
        <taxon>Stenosarchaea group</taxon>
        <taxon>Halobacteria</taxon>
        <taxon>Halobacteriales</taxon>
        <taxon>Natrialbaceae</taxon>
        <taxon>Natronococcus</taxon>
    </lineage>
</organism>
<name>A0A8J8TR75_9EURY</name>
<dbReference type="AlphaFoldDB" id="A0A8J8TR75"/>
<comment type="caution">
    <text evidence="1">The sequence shown here is derived from an EMBL/GenBank/DDBJ whole genome shotgun (WGS) entry which is preliminary data.</text>
</comment>
<evidence type="ECO:0000313" key="2">
    <source>
        <dbReference type="Proteomes" id="UP000766904"/>
    </source>
</evidence>
<dbReference type="Proteomes" id="UP000766904">
    <property type="component" value="Unassembled WGS sequence"/>
</dbReference>
<protein>
    <submittedName>
        <fullName evidence="1">Uncharacterized protein</fullName>
    </submittedName>
</protein>
<keyword evidence="2" id="KW-1185">Reference proteome</keyword>
<gene>
    <name evidence="1" type="ORF">CV102_17665</name>
</gene>
<proteinExistence type="predicted"/>
<sequence length="109" mass="12978">MVIFIIILYRNRCFHDLVKQINPEEINLLFLTWCDISLNRINFTPSCMIFLLFYSTTFKFYCTILSGRSSFVSDNSLHTDAVCCFIIRTYIVKYMPTFRIFSNTNSFKH</sequence>